<evidence type="ECO:0000313" key="1">
    <source>
        <dbReference type="EMBL" id="XCA47532.1"/>
    </source>
</evidence>
<sequence>MKDLTLVQILIAGLITAYAVTVRKSNMAVISTLAFSLAILHAYDHLYRVKRGKEKFLITL</sequence>
<proteinExistence type="predicted"/>
<reference evidence="1" key="1">
    <citation type="submission" date="2024-06" db="EMBL/GenBank/DDBJ databases">
        <title>Evidence of context-dependent and transient costs of resisting viral infection in isolates of the marine microalga Micromonas sp. (class Mamiellophyceae).</title>
        <authorList>
            <person name="Bedi de Silva A."/>
            <person name="Schvarcz C.R."/>
            <person name="Steward G.R."/>
            <person name="Edwards K.F."/>
        </authorList>
    </citation>
    <scope>NUCLEOTIDE SEQUENCE</scope>
    <source>
        <strain evidence="1">McV-KB2</strain>
    </source>
</reference>
<organism evidence="1">
    <name type="scientific">Micromonas commoda virus</name>
    <dbReference type="NCBI Taxonomy" id="3057169"/>
    <lineage>
        <taxon>Viruses</taxon>
        <taxon>Varidnaviria</taxon>
        <taxon>Bamfordvirae</taxon>
        <taxon>Nucleocytoviricota</taxon>
        <taxon>Megaviricetes</taxon>
        <taxon>Algavirales</taxon>
        <taxon>Phycodnaviridae</taxon>
    </lineage>
</organism>
<accession>A0AAU7YP96</accession>
<name>A0AAU7YP96_9PHYC</name>
<dbReference type="EMBL" id="PP911589">
    <property type="protein sequence ID" value="XCA47532.1"/>
    <property type="molecule type" value="Genomic_DNA"/>
</dbReference>
<protein>
    <submittedName>
        <fullName evidence="1">Uncharacterized protein</fullName>
    </submittedName>
</protein>